<protein>
    <submittedName>
        <fullName evidence="2">Uncharacterized protein</fullName>
    </submittedName>
</protein>
<gene>
    <name evidence="2" type="ORF">AXF42_Ash016719</name>
</gene>
<accession>A0A2I0AQ37</accession>
<dbReference type="EMBL" id="KZ451961">
    <property type="protein sequence ID" value="PKA57673.1"/>
    <property type="molecule type" value="Genomic_DNA"/>
</dbReference>
<reference evidence="2 3" key="1">
    <citation type="journal article" date="2017" name="Nature">
        <title>The Apostasia genome and the evolution of orchids.</title>
        <authorList>
            <person name="Zhang G.Q."/>
            <person name="Liu K.W."/>
            <person name="Li Z."/>
            <person name="Lohaus R."/>
            <person name="Hsiao Y.Y."/>
            <person name="Niu S.C."/>
            <person name="Wang J.Y."/>
            <person name="Lin Y.C."/>
            <person name="Xu Q."/>
            <person name="Chen L.J."/>
            <person name="Yoshida K."/>
            <person name="Fujiwara S."/>
            <person name="Wang Z.W."/>
            <person name="Zhang Y.Q."/>
            <person name="Mitsuda N."/>
            <person name="Wang M."/>
            <person name="Liu G.H."/>
            <person name="Pecoraro L."/>
            <person name="Huang H.X."/>
            <person name="Xiao X.J."/>
            <person name="Lin M."/>
            <person name="Wu X.Y."/>
            <person name="Wu W.L."/>
            <person name="Chen Y.Y."/>
            <person name="Chang S.B."/>
            <person name="Sakamoto S."/>
            <person name="Ohme-Takagi M."/>
            <person name="Yagi M."/>
            <person name="Zeng S.J."/>
            <person name="Shen C.Y."/>
            <person name="Yeh C.M."/>
            <person name="Luo Y.B."/>
            <person name="Tsai W.C."/>
            <person name="Van de Peer Y."/>
            <person name="Liu Z.J."/>
        </authorList>
    </citation>
    <scope>NUCLEOTIDE SEQUENCE [LARGE SCALE GENOMIC DNA]</scope>
    <source>
        <strain evidence="3">cv. Shenzhen</strain>
        <tissue evidence="2">Stem</tissue>
    </source>
</reference>
<evidence type="ECO:0000256" key="1">
    <source>
        <dbReference type="SAM" id="MobiDB-lite"/>
    </source>
</evidence>
<feature type="compositionally biased region" description="Basic and acidic residues" evidence="1">
    <location>
        <begin position="98"/>
        <end position="111"/>
    </location>
</feature>
<feature type="region of interest" description="Disordered" evidence="1">
    <location>
        <begin position="62"/>
        <end position="111"/>
    </location>
</feature>
<sequence>MKYAHRSLGHDRRRNHPLSLLLIVAHVQRRRTPAAARRVRPTGGRVAPALPSAGRSAVACAWESGGEREAPPLSPPDPRAQATPVGRTRCAATGVRRSGGERDARRRECDF</sequence>
<name>A0A2I0AQ37_9ASPA</name>
<dbReference type="AlphaFoldDB" id="A0A2I0AQ37"/>
<proteinExistence type="predicted"/>
<keyword evidence="3" id="KW-1185">Reference proteome</keyword>
<evidence type="ECO:0000313" key="3">
    <source>
        <dbReference type="Proteomes" id="UP000236161"/>
    </source>
</evidence>
<dbReference type="Proteomes" id="UP000236161">
    <property type="component" value="Unassembled WGS sequence"/>
</dbReference>
<evidence type="ECO:0000313" key="2">
    <source>
        <dbReference type="EMBL" id="PKA57673.1"/>
    </source>
</evidence>
<organism evidence="2 3">
    <name type="scientific">Apostasia shenzhenica</name>
    <dbReference type="NCBI Taxonomy" id="1088818"/>
    <lineage>
        <taxon>Eukaryota</taxon>
        <taxon>Viridiplantae</taxon>
        <taxon>Streptophyta</taxon>
        <taxon>Embryophyta</taxon>
        <taxon>Tracheophyta</taxon>
        <taxon>Spermatophyta</taxon>
        <taxon>Magnoliopsida</taxon>
        <taxon>Liliopsida</taxon>
        <taxon>Asparagales</taxon>
        <taxon>Orchidaceae</taxon>
        <taxon>Apostasioideae</taxon>
        <taxon>Apostasia</taxon>
    </lineage>
</organism>